<dbReference type="CDD" id="cd03784">
    <property type="entry name" value="GT1_Gtf-like"/>
    <property type="match status" value="1"/>
</dbReference>
<comment type="caution">
    <text evidence="7">The sequence shown here is derived from an EMBL/GenBank/DDBJ whole genome shotgun (WGS) entry which is preliminary data.</text>
</comment>
<evidence type="ECO:0000313" key="7">
    <source>
        <dbReference type="EMBL" id="KAF3444164.1"/>
    </source>
</evidence>
<accession>A0A8K0H1X7</accession>
<proteinExistence type="inferred from homology"/>
<name>A0A8K0H1X7_9ROSA</name>
<dbReference type="InterPro" id="IPR002213">
    <property type="entry name" value="UDP_glucos_trans"/>
</dbReference>
<keyword evidence="3 4" id="KW-0808">Transferase</keyword>
<dbReference type="GO" id="GO:0080043">
    <property type="term" value="F:quercetin 3-O-glucosyltransferase activity"/>
    <property type="evidence" value="ECO:0007669"/>
    <property type="project" value="TreeGrafter"/>
</dbReference>
<keyword evidence="2 4" id="KW-0328">Glycosyltransferase</keyword>
<gene>
    <name evidence="7" type="ORF">FNV43_RR13854</name>
</gene>
<dbReference type="PANTHER" id="PTHR11926">
    <property type="entry name" value="GLUCOSYL/GLUCURONOSYL TRANSFERASES"/>
    <property type="match status" value="1"/>
</dbReference>
<organism evidence="7 8">
    <name type="scientific">Rhamnella rubrinervis</name>
    <dbReference type="NCBI Taxonomy" id="2594499"/>
    <lineage>
        <taxon>Eukaryota</taxon>
        <taxon>Viridiplantae</taxon>
        <taxon>Streptophyta</taxon>
        <taxon>Embryophyta</taxon>
        <taxon>Tracheophyta</taxon>
        <taxon>Spermatophyta</taxon>
        <taxon>Magnoliopsida</taxon>
        <taxon>eudicotyledons</taxon>
        <taxon>Gunneridae</taxon>
        <taxon>Pentapetalae</taxon>
        <taxon>rosids</taxon>
        <taxon>fabids</taxon>
        <taxon>Rosales</taxon>
        <taxon>Rhamnaceae</taxon>
        <taxon>rhamnoid group</taxon>
        <taxon>Rhamneae</taxon>
        <taxon>Rhamnella</taxon>
    </lineage>
</organism>
<dbReference type="InterPro" id="IPR035595">
    <property type="entry name" value="UDP_glycos_trans_CS"/>
</dbReference>
<dbReference type="OrthoDB" id="5835829at2759"/>
<dbReference type="PROSITE" id="PS00375">
    <property type="entry name" value="UDPGT"/>
    <property type="match status" value="1"/>
</dbReference>
<feature type="domain" description="Glycosyltransferase N-terminal" evidence="6">
    <location>
        <begin position="8"/>
        <end position="51"/>
    </location>
</feature>
<dbReference type="FunFam" id="3.40.50.2000:FF:000019">
    <property type="entry name" value="Glycosyltransferase"/>
    <property type="match status" value="1"/>
</dbReference>
<dbReference type="AlphaFoldDB" id="A0A8K0H1X7"/>
<dbReference type="EMBL" id="VOIH02000006">
    <property type="protein sequence ID" value="KAF3444164.1"/>
    <property type="molecule type" value="Genomic_DNA"/>
</dbReference>
<sequence>MESTESLVHVFLVSFPAQGHVNPLLRLGKCLASKGLLVTFSTTETIGKDMRKANNITQDELAPVGHGFIRFEFFEDGWDRDDPRRRDLDAYLHQLELVGKHFLPSFIKKHGQQGRPVSFLINNPFFPWVSDVAESLGIPSAMLWIQSCASFTTYYHYFNGLVSFPSEAEPFLDVQIPCMPVFKYDEAPSFLYPSTRYLMLRRVILSQFKNLDKPLFILMDTFQELEGPVVEYMSKVYPVLTVGPLFINPNSSKVRGDFVKSDDDCLEWLDLKPASSVVYISFGSVVHLKQDQVDEIARGISNLGVSFLWVMKPPRVMYPGYETVVLPDGFLEKAGDKGKVVQWSPQEEVLAHPSVACFMTHCGWNSSMESLASGIPVVAFPQWGDQVTNAKYLVDEFKGGLRLCRGEAENRLISSEEVEKCLLEATVGPKAEEMKRNTLKWKEAAEVAVAKGGSSDRNIQDFVDQVMRIGKSIGQCDK</sequence>
<dbReference type="GO" id="GO:0080044">
    <property type="term" value="F:quercetin 7-O-glucosyltransferase activity"/>
    <property type="evidence" value="ECO:0007669"/>
    <property type="project" value="TreeGrafter"/>
</dbReference>
<dbReference type="InterPro" id="IPR058980">
    <property type="entry name" value="Glyco_transf_N"/>
</dbReference>
<comment type="similarity">
    <text evidence="1 4">Belongs to the UDP-glycosyltransferase family.</text>
</comment>
<keyword evidence="8" id="KW-1185">Reference proteome</keyword>
<evidence type="ECO:0000259" key="6">
    <source>
        <dbReference type="Pfam" id="PF26168"/>
    </source>
</evidence>
<evidence type="ECO:0000256" key="1">
    <source>
        <dbReference type="ARBA" id="ARBA00009995"/>
    </source>
</evidence>
<protein>
    <recommendedName>
        <fullName evidence="5">Glycosyltransferase</fullName>
        <ecNumber evidence="5">2.4.1.-</ecNumber>
    </recommendedName>
</protein>
<dbReference type="EC" id="2.4.1.-" evidence="5"/>
<reference evidence="7" key="1">
    <citation type="submission" date="2020-03" db="EMBL/GenBank/DDBJ databases">
        <title>A high-quality chromosome-level genome assembly of a woody plant with both climbing and erect habits, Rhamnella rubrinervis.</title>
        <authorList>
            <person name="Lu Z."/>
            <person name="Yang Y."/>
            <person name="Zhu X."/>
            <person name="Sun Y."/>
        </authorList>
    </citation>
    <scope>NUCLEOTIDE SEQUENCE</scope>
    <source>
        <strain evidence="7">BYM</strain>
        <tissue evidence="7">Leaf</tissue>
    </source>
</reference>
<dbReference type="FunFam" id="3.40.50.2000:FF:000101">
    <property type="entry name" value="Glycosyltransferase"/>
    <property type="match status" value="1"/>
</dbReference>
<dbReference type="SUPFAM" id="SSF53756">
    <property type="entry name" value="UDP-Glycosyltransferase/glycogen phosphorylase"/>
    <property type="match status" value="1"/>
</dbReference>
<evidence type="ECO:0000313" key="8">
    <source>
        <dbReference type="Proteomes" id="UP000796880"/>
    </source>
</evidence>
<dbReference type="Pfam" id="PF00201">
    <property type="entry name" value="UDPGT"/>
    <property type="match status" value="1"/>
</dbReference>
<evidence type="ECO:0000256" key="5">
    <source>
        <dbReference type="RuleBase" id="RU362057"/>
    </source>
</evidence>
<evidence type="ECO:0000256" key="3">
    <source>
        <dbReference type="ARBA" id="ARBA00022679"/>
    </source>
</evidence>
<evidence type="ECO:0000256" key="4">
    <source>
        <dbReference type="RuleBase" id="RU003718"/>
    </source>
</evidence>
<dbReference type="Pfam" id="PF26168">
    <property type="entry name" value="Glyco_transf_N"/>
    <property type="match status" value="1"/>
</dbReference>
<dbReference type="Proteomes" id="UP000796880">
    <property type="component" value="Unassembled WGS sequence"/>
</dbReference>
<dbReference type="PANTHER" id="PTHR11926:SF986">
    <property type="entry name" value="UDP-GLYCOSYLTRANSFERASE 84A1"/>
    <property type="match status" value="1"/>
</dbReference>
<evidence type="ECO:0000256" key="2">
    <source>
        <dbReference type="ARBA" id="ARBA00022676"/>
    </source>
</evidence>
<dbReference type="Gene3D" id="3.40.50.2000">
    <property type="entry name" value="Glycogen Phosphorylase B"/>
    <property type="match status" value="2"/>
</dbReference>